<feature type="non-terminal residue" evidence="1">
    <location>
        <position position="57"/>
    </location>
</feature>
<gene>
    <name evidence="1" type="ORF">METZ01_LOCUS261275</name>
</gene>
<dbReference type="AlphaFoldDB" id="A0A382JCF6"/>
<organism evidence="1">
    <name type="scientific">marine metagenome</name>
    <dbReference type="NCBI Taxonomy" id="408172"/>
    <lineage>
        <taxon>unclassified sequences</taxon>
        <taxon>metagenomes</taxon>
        <taxon>ecological metagenomes</taxon>
    </lineage>
</organism>
<evidence type="ECO:0000313" key="1">
    <source>
        <dbReference type="EMBL" id="SVC08421.1"/>
    </source>
</evidence>
<sequence>MNNRIIALILFIGFAFWSCGNNAPVITSLTAEPETTPKLGTVLLTCNAHDEEDNTFV</sequence>
<proteinExistence type="predicted"/>
<accession>A0A382JCF6</accession>
<name>A0A382JCF6_9ZZZZ</name>
<protein>
    <submittedName>
        <fullName evidence="1">Uncharacterized protein</fullName>
    </submittedName>
</protein>
<dbReference type="EMBL" id="UINC01072638">
    <property type="protein sequence ID" value="SVC08421.1"/>
    <property type="molecule type" value="Genomic_DNA"/>
</dbReference>
<reference evidence="1" key="1">
    <citation type="submission" date="2018-05" db="EMBL/GenBank/DDBJ databases">
        <authorList>
            <person name="Lanie J.A."/>
            <person name="Ng W.-L."/>
            <person name="Kazmierczak K.M."/>
            <person name="Andrzejewski T.M."/>
            <person name="Davidsen T.M."/>
            <person name="Wayne K.J."/>
            <person name="Tettelin H."/>
            <person name="Glass J.I."/>
            <person name="Rusch D."/>
            <person name="Podicherti R."/>
            <person name="Tsui H.-C.T."/>
            <person name="Winkler M.E."/>
        </authorList>
    </citation>
    <scope>NUCLEOTIDE SEQUENCE</scope>
</reference>